<sequence length="422" mass="45508">MKPVLAAVLAVLVSPALAAPVEIRLWRHDTGDAEMAAGRAAVDRFNRSQPRWRVTVEAIPQGSYTESITAASMVGQLPCIIAMDQPTVPNFAWAGHVRTLDGLLPAAAVAPLLEGGRGTYKGRLYSVGQADVVLALFARRSQLAALGARVATMEQPYTPAEFHGILAAAKRTGRFRFPLDLNGRFKGEWYSYAFSPWLQSAGTDLIDRASYLRVDGVLNSTAAIGVGQYYGRLFRDRLAERHPADDKAFEQGRALFHYTGSWKAREYSALFGDDLVAMPPPDFGHGPKIGAASWQWGITNSCRHPDGAAAFLGHLVSPAEIAAASRMTGLVPVSAEGAALTEHYRPGGAWRVYFDYAKRYAVPRPATPAYPALSSAFEKAMADIRSGKDAAEALDEAVEAMEHNIKRNNGYGFAVRKAGGGS</sequence>
<dbReference type="Proteomes" id="UP000584325">
    <property type="component" value="Unassembled WGS sequence"/>
</dbReference>
<dbReference type="GO" id="GO:1901982">
    <property type="term" value="F:maltose binding"/>
    <property type="evidence" value="ECO:0007669"/>
    <property type="project" value="TreeGrafter"/>
</dbReference>
<reference evidence="6 7" key="1">
    <citation type="submission" date="2019-05" db="EMBL/GenBank/DDBJ databases">
        <title>Draft Genome Sequences of Six Type Strains of the Genus Massilia.</title>
        <authorList>
            <person name="Miess H."/>
            <person name="Frediansyhah A."/>
            <person name="Gross H."/>
        </authorList>
    </citation>
    <scope>NUCLEOTIDE SEQUENCE [LARGE SCALE GENOMIC DNA]</scope>
    <source>
        <strain evidence="6 7">DSMZ 26121</strain>
    </source>
</reference>
<dbReference type="Gene3D" id="3.40.190.10">
    <property type="entry name" value="Periplasmic binding protein-like II"/>
    <property type="match status" value="1"/>
</dbReference>
<name>A0A4P8HMY4_9BURK</name>
<dbReference type="GO" id="GO:0055052">
    <property type="term" value="C:ATP-binding cassette (ABC) transporter complex, substrate-binding subunit-containing"/>
    <property type="evidence" value="ECO:0007669"/>
    <property type="project" value="TreeGrafter"/>
</dbReference>
<feature type="signal peptide" evidence="4">
    <location>
        <begin position="1"/>
        <end position="18"/>
    </location>
</feature>
<dbReference type="EMBL" id="CP040017">
    <property type="protein sequence ID" value="QCP10386.1"/>
    <property type="molecule type" value="Genomic_DNA"/>
</dbReference>
<accession>A0A4P8HMY4</accession>
<keyword evidence="7" id="KW-1185">Reference proteome</keyword>
<evidence type="ECO:0000256" key="4">
    <source>
        <dbReference type="SAM" id="SignalP"/>
    </source>
</evidence>
<dbReference type="RefSeq" id="WP_137313270.1">
    <property type="nucleotide sequence ID" value="NZ_CP040017.1"/>
</dbReference>
<dbReference type="InterPro" id="IPR006059">
    <property type="entry name" value="SBP"/>
</dbReference>
<evidence type="ECO:0000256" key="2">
    <source>
        <dbReference type="ARBA" id="ARBA00022448"/>
    </source>
</evidence>
<dbReference type="OrthoDB" id="9762335at2"/>
<keyword evidence="3 4" id="KW-0732">Signal</keyword>
<comment type="similarity">
    <text evidence="1">Belongs to the bacterial solute-binding protein 1 family.</text>
</comment>
<evidence type="ECO:0000256" key="1">
    <source>
        <dbReference type="ARBA" id="ARBA00008520"/>
    </source>
</evidence>
<dbReference type="AlphaFoldDB" id="A0A4P8HMY4"/>
<keyword evidence="5" id="KW-0762">Sugar transport</keyword>
<dbReference type="GO" id="GO:0042956">
    <property type="term" value="P:maltodextrin transmembrane transport"/>
    <property type="evidence" value="ECO:0007669"/>
    <property type="project" value="TreeGrafter"/>
</dbReference>
<dbReference type="PANTHER" id="PTHR30061:SF50">
    <property type="entry name" value="MALTOSE_MALTODEXTRIN-BINDING PERIPLASMIC PROTEIN"/>
    <property type="match status" value="1"/>
</dbReference>
<dbReference type="GO" id="GO:0015768">
    <property type="term" value="P:maltose transport"/>
    <property type="evidence" value="ECO:0007669"/>
    <property type="project" value="TreeGrafter"/>
</dbReference>
<keyword evidence="2" id="KW-0813">Transport</keyword>
<dbReference type="Pfam" id="PF13416">
    <property type="entry name" value="SBP_bac_8"/>
    <property type="match status" value="1"/>
</dbReference>
<dbReference type="SUPFAM" id="SSF53850">
    <property type="entry name" value="Periplasmic binding protein-like II"/>
    <property type="match status" value="1"/>
</dbReference>
<evidence type="ECO:0000256" key="3">
    <source>
        <dbReference type="ARBA" id="ARBA00022729"/>
    </source>
</evidence>
<evidence type="ECO:0000313" key="8">
    <source>
        <dbReference type="Proteomes" id="UP000584325"/>
    </source>
</evidence>
<evidence type="ECO:0000313" key="6">
    <source>
        <dbReference type="EMBL" id="QCP10386.1"/>
    </source>
</evidence>
<dbReference type="Proteomes" id="UP000298763">
    <property type="component" value="Chromosome"/>
</dbReference>
<reference evidence="5 8" key="2">
    <citation type="submission" date="2020-08" db="EMBL/GenBank/DDBJ databases">
        <title>Genomic Encyclopedia of Type Strains, Phase III (KMG-III): the genomes of soil and plant-associated and newly described type strains.</title>
        <authorList>
            <person name="Whitman W."/>
        </authorList>
    </citation>
    <scope>NUCLEOTIDE SEQUENCE [LARGE SCALE GENOMIC DNA]</scope>
    <source>
        <strain evidence="5 8">CECT 7753</strain>
    </source>
</reference>
<feature type="chain" id="PRO_5044607249" evidence="4">
    <location>
        <begin position="19"/>
        <end position="422"/>
    </location>
</feature>
<evidence type="ECO:0000313" key="7">
    <source>
        <dbReference type="Proteomes" id="UP000298763"/>
    </source>
</evidence>
<dbReference type="PANTHER" id="PTHR30061">
    <property type="entry name" value="MALTOSE-BINDING PERIPLASMIC PROTEIN"/>
    <property type="match status" value="1"/>
</dbReference>
<protein>
    <submittedName>
        <fullName evidence="6">Extracellular solute-binding protein</fullName>
    </submittedName>
    <submittedName>
        <fullName evidence="5">Multiple sugar transport system substrate-binding protein</fullName>
    </submittedName>
</protein>
<gene>
    <name evidence="6" type="ORF">FCL38_08035</name>
    <name evidence="5" type="ORF">FHS02_002003</name>
</gene>
<dbReference type="EMBL" id="JACHXS010000003">
    <property type="protein sequence ID" value="MBB3221196.1"/>
    <property type="molecule type" value="Genomic_DNA"/>
</dbReference>
<organism evidence="5 8">
    <name type="scientific">Pseudoduganella umbonata</name>
    <dbReference type="NCBI Taxonomy" id="864828"/>
    <lineage>
        <taxon>Bacteria</taxon>
        <taxon>Pseudomonadati</taxon>
        <taxon>Pseudomonadota</taxon>
        <taxon>Betaproteobacteria</taxon>
        <taxon>Burkholderiales</taxon>
        <taxon>Oxalobacteraceae</taxon>
        <taxon>Telluria group</taxon>
        <taxon>Pseudoduganella</taxon>
    </lineage>
</organism>
<evidence type="ECO:0000313" key="5">
    <source>
        <dbReference type="EMBL" id="MBB3221196.1"/>
    </source>
</evidence>
<proteinExistence type="inferred from homology"/>